<evidence type="ECO:0000313" key="4">
    <source>
        <dbReference type="Proteomes" id="UP000278440"/>
    </source>
</evidence>
<protein>
    <recommendedName>
        <fullName evidence="6">Ribosomal L7/L12-like protein</fullName>
    </recommendedName>
</protein>
<keyword evidence="1" id="KW-0472">Membrane</keyword>
<dbReference type="Proteomes" id="UP000590811">
    <property type="component" value="Unassembled WGS sequence"/>
</dbReference>
<proteinExistence type="predicted"/>
<reference evidence="2 5" key="2">
    <citation type="submission" date="2020-08" db="EMBL/GenBank/DDBJ databases">
        <title>Genomic Encyclopedia of Type Strains, Phase IV (KMG-V): Genome sequencing to study the core and pangenomes of soil and plant-associated prokaryotes.</title>
        <authorList>
            <person name="Whitman W."/>
        </authorList>
    </citation>
    <scope>NUCLEOTIDE SEQUENCE [LARGE SCALE GENOMIC DNA]</scope>
    <source>
        <strain evidence="2 5">B3ACCR2</strain>
    </source>
</reference>
<keyword evidence="1" id="KW-0812">Transmembrane</keyword>
<dbReference type="OrthoDB" id="3298842at2"/>
<name>A0A495XYL6_9MICO</name>
<evidence type="ECO:0000313" key="3">
    <source>
        <dbReference type="EMBL" id="RKT77593.1"/>
    </source>
</evidence>
<sequence length="148" mass="16031">MPPVVKVVLVLAVVAVVVIVYGRVVGRRDPERRRTGLTDAVRSEVSHEISAGHKVNAIKVYRDATGASLVDAKTAIDSWFVPGRGPGVRDAASSWSEGRLTDEARSRISELVVAGRREDAMRLYADATGASSTEAQAIIRSWDVNQNY</sequence>
<evidence type="ECO:0000256" key="1">
    <source>
        <dbReference type="SAM" id="Phobius"/>
    </source>
</evidence>
<evidence type="ECO:0008006" key="6">
    <source>
        <dbReference type="Google" id="ProtNLM"/>
    </source>
</evidence>
<dbReference type="EMBL" id="JACHVT010000001">
    <property type="protein sequence ID" value="MBB2985148.1"/>
    <property type="molecule type" value="Genomic_DNA"/>
</dbReference>
<keyword evidence="4" id="KW-1185">Reference proteome</keyword>
<keyword evidence="1" id="KW-1133">Transmembrane helix</keyword>
<evidence type="ECO:0000313" key="2">
    <source>
        <dbReference type="EMBL" id="MBB2985148.1"/>
    </source>
</evidence>
<accession>A0A495XYL6</accession>
<feature type="transmembrane region" description="Helical" evidence="1">
    <location>
        <begin position="6"/>
        <end position="24"/>
    </location>
</feature>
<organism evidence="3 4">
    <name type="scientific">Terracoccus luteus</name>
    <dbReference type="NCBI Taxonomy" id="53356"/>
    <lineage>
        <taxon>Bacteria</taxon>
        <taxon>Bacillati</taxon>
        <taxon>Actinomycetota</taxon>
        <taxon>Actinomycetes</taxon>
        <taxon>Micrococcales</taxon>
        <taxon>Intrasporangiaceae</taxon>
        <taxon>Terracoccus</taxon>
    </lineage>
</organism>
<comment type="caution">
    <text evidence="3">The sequence shown here is derived from an EMBL/GenBank/DDBJ whole genome shotgun (WGS) entry which is preliminary data.</text>
</comment>
<evidence type="ECO:0000313" key="5">
    <source>
        <dbReference type="Proteomes" id="UP000590811"/>
    </source>
</evidence>
<dbReference type="Gene3D" id="3.30.1390.10">
    <property type="match status" value="1"/>
</dbReference>
<dbReference type="RefSeq" id="WP_121031544.1">
    <property type="nucleotide sequence ID" value="NZ_JACHVT010000001.1"/>
</dbReference>
<dbReference type="EMBL" id="RBXT01000001">
    <property type="protein sequence ID" value="RKT77593.1"/>
    <property type="molecule type" value="Genomic_DNA"/>
</dbReference>
<gene>
    <name evidence="3" type="ORF">DFJ68_1017</name>
    <name evidence="2" type="ORF">FHW14_000288</name>
</gene>
<dbReference type="Proteomes" id="UP000278440">
    <property type="component" value="Unassembled WGS sequence"/>
</dbReference>
<dbReference type="AlphaFoldDB" id="A0A495XYL6"/>
<reference evidence="3 4" key="1">
    <citation type="submission" date="2018-10" db="EMBL/GenBank/DDBJ databases">
        <title>Sequencing the genomes of 1000 actinobacteria strains.</title>
        <authorList>
            <person name="Klenk H.-P."/>
        </authorList>
    </citation>
    <scope>NUCLEOTIDE SEQUENCE [LARGE SCALE GENOMIC DNA]</scope>
    <source>
        <strain evidence="3 4">DSM 44267</strain>
    </source>
</reference>
<dbReference type="InterPro" id="IPR014719">
    <property type="entry name" value="Ribosomal_bL12_C/ClpS-like"/>
</dbReference>